<keyword evidence="1" id="KW-0812">Transmembrane</keyword>
<evidence type="ECO:0000313" key="2">
    <source>
        <dbReference type="EMBL" id="KAA6387009.1"/>
    </source>
</evidence>
<proteinExistence type="predicted"/>
<protein>
    <submittedName>
        <fullName evidence="2">Uncharacterized protein</fullName>
    </submittedName>
</protein>
<evidence type="ECO:0000256" key="1">
    <source>
        <dbReference type="SAM" id="Phobius"/>
    </source>
</evidence>
<gene>
    <name evidence="2" type="ORF">EZS28_017467</name>
</gene>
<feature type="transmembrane region" description="Helical" evidence="1">
    <location>
        <begin position="15"/>
        <end position="36"/>
    </location>
</feature>
<comment type="caution">
    <text evidence="2">The sequence shown here is derived from an EMBL/GenBank/DDBJ whole genome shotgun (WGS) entry which is preliminary data.</text>
</comment>
<dbReference type="EMBL" id="SNRW01004558">
    <property type="protein sequence ID" value="KAA6387009.1"/>
    <property type="molecule type" value="Genomic_DNA"/>
</dbReference>
<name>A0A5J4VXJ1_9EUKA</name>
<reference evidence="2 3" key="1">
    <citation type="submission" date="2019-03" db="EMBL/GenBank/DDBJ databases">
        <title>Single cell metagenomics reveals metabolic interactions within the superorganism composed of flagellate Streblomastix strix and complex community of Bacteroidetes bacteria on its surface.</title>
        <authorList>
            <person name="Treitli S.C."/>
            <person name="Kolisko M."/>
            <person name="Husnik F."/>
            <person name="Keeling P."/>
            <person name="Hampl V."/>
        </authorList>
    </citation>
    <scope>NUCLEOTIDE SEQUENCE [LARGE SCALE GENOMIC DNA]</scope>
    <source>
        <strain evidence="2">ST1C</strain>
    </source>
</reference>
<organism evidence="2 3">
    <name type="scientific">Streblomastix strix</name>
    <dbReference type="NCBI Taxonomy" id="222440"/>
    <lineage>
        <taxon>Eukaryota</taxon>
        <taxon>Metamonada</taxon>
        <taxon>Preaxostyla</taxon>
        <taxon>Oxymonadida</taxon>
        <taxon>Streblomastigidae</taxon>
        <taxon>Streblomastix</taxon>
    </lineage>
</organism>
<evidence type="ECO:0000313" key="3">
    <source>
        <dbReference type="Proteomes" id="UP000324800"/>
    </source>
</evidence>
<dbReference type="AlphaFoldDB" id="A0A5J4VXJ1"/>
<sequence>MEDFLKEVTAGLSGIPASAMILCTALYASSQLAVLFTSVDYKNSLFLSFLVLRSYQPLSHYVEFRSLLTGAHCLVDTLTINGRAPFT</sequence>
<keyword evidence="1" id="KW-1133">Transmembrane helix</keyword>
<accession>A0A5J4VXJ1</accession>
<dbReference type="Proteomes" id="UP000324800">
    <property type="component" value="Unassembled WGS sequence"/>
</dbReference>
<keyword evidence="1" id="KW-0472">Membrane</keyword>